<feature type="region of interest" description="Disordered" evidence="1">
    <location>
        <begin position="121"/>
        <end position="171"/>
    </location>
</feature>
<reference evidence="2" key="1">
    <citation type="journal article" date="2019" name="PeerJ">
        <title>Genes of the pig, Sus scrofa, reconstructed with EvidentialGene.</title>
        <authorList>
            <person name="Gilbert D.G."/>
        </authorList>
    </citation>
    <scope>NUCLEOTIDE SEQUENCE</scope>
</reference>
<protein>
    <submittedName>
        <fullName evidence="2">Ubiquitin-conjugating enzyme E2 D2</fullName>
    </submittedName>
</protein>
<dbReference type="AlphaFoldDB" id="A0A480I1I2"/>
<feature type="compositionally biased region" description="Basic and acidic residues" evidence="1">
    <location>
        <begin position="125"/>
        <end position="141"/>
    </location>
</feature>
<accession>A0A480I1I2</accession>
<organism evidence="2">
    <name type="scientific">Sus scrofa</name>
    <name type="common">Pig</name>
    <dbReference type="NCBI Taxonomy" id="9823"/>
    <lineage>
        <taxon>Eukaryota</taxon>
        <taxon>Metazoa</taxon>
        <taxon>Chordata</taxon>
        <taxon>Craniata</taxon>
        <taxon>Vertebrata</taxon>
        <taxon>Euteleostomi</taxon>
        <taxon>Mammalia</taxon>
        <taxon>Eutheria</taxon>
        <taxon>Laurasiatheria</taxon>
        <taxon>Artiodactyla</taxon>
        <taxon>Suina</taxon>
        <taxon>Suidae</taxon>
        <taxon>Sus</taxon>
    </lineage>
</organism>
<dbReference type="EMBL" id="DQIR01074923">
    <property type="protein sequence ID" value="HDA30399.1"/>
    <property type="molecule type" value="Transcribed_RNA"/>
</dbReference>
<name>A0A480I1I2_PIG</name>
<dbReference type="EMBL" id="DQIR01084381">
    <property type="protein sequence ID" value="HDA39857.1"/>
    <property type="molecule type" value="Transcribed_RNA"/>
</dbReference>
<proteinExistence type="predicted"/>
<evidence type="ECO:0000256" key="1">
    <source>
        <dbReference type="SAM" id="MobiDB-lite"/>
    </source>
</evidence>
<sequence length="171" mass="19033">MINSCCKCNLRWFEGVVCRKMNCQKEYTTLIWAVIRSHNCGLPMKHIIPNWTCRTLCWRVTGQITKFLINPFQRHSLCFSSGSSLSRCVLKGPAKTLDYPGSWEGLSLRLTPVLPDTGAFCKNGADQHSHRPRRDPDESKSLKNGRGSGVGGVAKPPTASMPRFGPNRGRG</sequence>
<evidence type="ECO:0000313" key="2">
    <source>
        <dbReference type="EMBL" id="HDA30399.1"/>
    </source>
</evidence>